<dbReference type="InterPro" id="IPR018130">
    <property type="entry name" value="Ribosomal_uS2_CS"/>
</dbReference>
<evidence type="ECO:0000256" key="1">
    <source>
        <dbReference type="ARBA" id="ARBA00006242"/>
    </source>
</evidence>
<dbReference type="EMBL" id="KC353355">
    <property type="protein sequence ID" value="AGH24229.1"/>
    <property type="molecule type" value="Genomic_DNA"/>
</dbReference>
<dbReference type="GO" id="GO:0006412">
    <property type="term" value="P:translation"/>
    <property type="evidence" value="ECO:0007669"/>
    <property type="project" value="InterPro"/>
</dbReference>
<reference evidence="5" key="2">
    <citation type="journal article" date="2006" name="RNA">
        <title>Hybrid E. coli--Mitochondrial ribonuclease P RNAs are catalytically active.</title>
        <authorList>
            <person name="Seif E."/>
            <person name="Cadieux A."/>
            <person name="Lang B.F."/>
        </authorList>
    </citation>
    <scope>NUCLEOTIDE SEQUENCE</scope>
    <source>
        <strain evidence="5">ATCC 50422</strain>
    </source>
</reference>
<dbReference type="Gene3D" id="3.40.50.10490">
    <property type="entry name" value="Glucose-6-phosphate isomerase like protein, domain 1"/>
    <property type="match status" value="1"/>
</dbReference>
<organism evidence="5">
    <name type="scientific">Jakoba libera</name>
    <name type="common">Flagellate</name>
    <name type="synonym">Cryptobia libera</name>
    <dbReference type="NCBI Taxonomy" id="143017"/>
    <lineage>
        <taxon>Eukaryota</taxon>
        <taxon>Discoba</taxon>
        <taxon>Jakobida</taxon>
        <taxon>Histionina</taxon>
        <taxon>Jakobidae</taxon>
        <taxon>Jakoba</taxon>
    </lineage>
</organism>
<accession>M4QCF1</accession>
<evidence type="ECO:0000256" key="3">
    <source>
        <dbReference type="ARBA" id="ARBA00023274"/>
    </source>
</evidence>
<dbReference type="GeneID" id="15333170"/>
<name>M4QCF1_JAKLI</name>
<dbReference type="GO" id="GO:0003735">
    <property type="term" value="F:structural constituent of ribosome"/>
    <property type="evidence" value="ECO:0007669"/>
    <property type="project" value="InterPro"/>
</dbReference>
<protein>
    <submittedName>
        <fullName evidence="5">Ribosomal protein S2</fullName>
    </submittedName>
</protein>
<reference evidence="5" key="3">
    <citation type="journal article" date="2013" name="Genome Biol. Evol.">
        <title>Strikingly bacteria-like and gene-rich mitochondrial genomes throughout jakobid protists.</title>
        <authorList>
            <person name="Burger G."/>
            <person name="Gray M.W."/>
            <person name="Forget L."/>
            <person name="Lang B.F."/>
        </authorList>
    </citation>
    <scope>NUCLEOTIDE SEQUENCE</scope>
    <source>
        <strain evidence="5">ATCC 50422</strain>
    </source>
</reference>
<dbReference type="GO" id="GO:0005763">
    <property type="term" value="C:mitochondrial small ribosomal subunit"/>
    <property type="evidence" value="ECO:0007669"/>
    <property type="project" value="TreeGrafter"/>
</dbReference>
<comment type="similarity">
    <text evidence="1 4">Belongs to the universal ribosomal protein uS2 family.</text>
</comment>
<evidence type="ECO:0000256" key="4">
    <source>
        <dbReference type="RuleBase" id="RU003631"/>
    </source>
</evidence>
<dbReference type="Pfam" id="PF00318">
    <property type="entry name" value="Ribosomal_S2"/>
    <property type="match status" value="1"/>
</dbReference>
<evidence type="ECO:0000313" key="5">
    <source>
        <dbReference type="EMBL" id="AGH24229.1"/>
    </source>
</evidence>
<geneLocation type="mitochondrion" evidence="5"/>
<dbReference type="PANTHER" id="PTHR12534:SF0">
    <property type="entry name" value="SMALL RIBOSOMAL SUBUNIT PROTEIN US2M"/>
    <property type="match status" value="1"/>
</dbReference>
<dbReference type="AlphaFoldDB" id="M4QCF1"/>
<dbReference type="HAMAP" id="MF_00291_B">
    <property type="entry name" value="Ribosomal_uS2_B"/>
    <property type="match status" value="1"/>
</dbReference>
<dbReference type="InterPro" id="IPR023591">
    <property type="entry name" value="Ribosomal_uS2_flav_dom_sf"/>
</dbReference>
<keyword evidence="2 4" id="KW-0689">Ribosomal protein</keyword>
<dbReference type="PRINTS" id="PR00395">
    <property type="entry name" value="RIBOSOMALS2"/>
</dbReference>
<gene>
    <name evidence="5" type="primary">rps2</name>
</gene>
<proteinExistence type="inferred from homology"/>
<dbReference type="PROSITE" id="PS00963">
    <property type="entry name" value="RIBOSOMAL_S2_2"/>
    <property type="match status" value="1"/>
</dbReference>
<dbReference type="InterPro" id="IPR005706">
    <property type="entry name" value="Ribosomal_uS2_bac/mit/plastid"/>
</dbReference>
<keyword evidence="5" id="KW-0496">Mitochondrion</keyword>
<sequence>MIPSRKLRIYDTEFLNELMGHEIHLGLSKTNVHPLMIKYIQGYRNEISVYRMELLIESFRIFTNLVKQFSKDDCILFITKKREISNSIKKLAIDHHQYYMLGKWIPGLLTNFATYSKDILNLYTKKQKNRKRVLTNTLGISSMSKLPSLIIIIGLEGNSTAIREAHKLNIPIVGFTSSREDPKKVTYCIPSNLSSSKSMHFYLKLLQLSFK</sequence>
<keyword evidence="3 4" id="KW-0687">Ribonucleoprotein</keyword>
<reference evidence="5" key="1">
    <citation type="journal article" date="2004" name="RNA">
        <title>Mitochondrial 3' tRNA editing in the jakobid Seculamonas ecuadoriensis: a novel mechanism and implications for tRNA processing.</title>
        <authorList>
            <person name="Leigh J."/>
            <person name="Lang B.F."/>
        </authorList>
    </citation>
    <scope>NUCLEOTIDE SEQUENCE</scope>
    <source>
        <strain evidence="5">ATCC 50422</strain>
    </source>
</reference>
<dbReference type="PANTHER" id="PTHR12534">
    <property type="entry name" value="30S RIBOSOMAL PROTEIN S2 PROKARYOTIC AND ORGANELLAR"/>
    <property type="match status" value="1"/>
</dbReference>
<dbReference type="InterPro" id="IPR001865">
    <property type="entry name" value="Ribosomal_uS2"/>
</dbReference>
<evidence type="ECO:0000256" key="2">
    <source>
        <dbReference type="ARBA" id="ARBA00022980"/>
    </source>
</evidence>
<dbReference type="RefSeq" id="YP_007890735.1">
    <property type="nucleotide sequence ID" value="NC_021127.1"/>
</dbReference>
<dbReference type="SUPFAM" id="SSF52313">
    <property type="entry name" value="Ribosomal protein S2"/>
    <property type="match status" value="1"/>
</dbReference>
<dbReference type="CDD" id="cd01425">
    <property type="entry name" value="RPS2"/>
    <property type="match status" value="1"/>
</dbReference>